<evidence type="ECO:0000259" key="2">
    <source>
        <dbReference type="Pfam" id="PF13458"/>
    </source>
</evidence>
<dbReference type="RefSeq" id="WP_267638824.1">
    <property type="nucleotide sequence ID" value="NZ_JAODIY010000043.1"/>
</dbReference>
<reference evidence="3 4" key="1">
    <citation type="journal article" date="2014" name="Int. J. Syst. Evol. Microbiol.">
        <title>Complete genome sequence of Corynebacterium casei LMG S-19264T (=DSM 44701T), isolated from a smear-ripened cheese.</title>
        <authorList>
            <consortium name="US DOE Joint Genome Institute (JGI-PGF)"/>
            <person name="Walter F."/>
            <person name="Albersmeier A."/>
            <person name="Kalinowski J."/>
            <person name="Ruckert C."/>
        </authorList>
    </citation>
    <scope>NUCLEOTIDE SEQUENCE [LARGE SCALE GENOMIC DNA]</scope>
    <source>
        <strain evidence="3 4">CGMCC 4.7215</strain>
    </source>
</reference>
<dbReference type="InterPro" id="IPR051010">
    <property type="entry name" value="BCAA_transport"/>
</dbReference>
<name>A0ABD5X8H3_9EURY</name>
<dbReference type="PANTHER" id="PTHR30483">
    <property type="entry name" value="LEUCINE-SPECIFIC-BINDING PROTEIN"/>
    <property type="match status" value="1"/>
</dbReference>
<dbReference type="Proteomes" id="UP001596414">
    <property type="component" value="Unassembled WGS sequence"/>
</dbReference>
<gene>
    <name evidence="3" type="ORF">ACFQJ7_09185</name>
</gene>
<dbReference type="PANTHER" id="PTHR30483:SF6">
    <property type="entry name" value="PERIPLASMIC BINDING PROTEIN OF ABC TRANSPORTER FOR NATURAL AMINO ACIDS"/>
    <property type="match status" value="1"/>
</dbReference>
<keyword evidence="1" id="KW-0732">Signal</keyword>
<dbReference type="InterPro" id="IPR028081">
    <property type="entry name" value="Leu-bd"/>
</dbReference>
<dbReference type="SUPFAM" id="SSF53822">
    <property type="entry name" value="Periplasmic binding protein-like I"/>
    <property type="match status" value="1"/>
</dbReference>
<evidence type="ECO:0000313" key="3">
    <source>
        <dbReference type="EMBL" id="MFC7126207.1"/>
    </source>
</evidence>
<evidence type="ECO:0000256" key="1">
    <source>
        <dbReference type="ARBA" id="ARBA00022729"/>
    </source>
</evidence>
<comment type="caution">
    <text evidence="3">The sequence shown here is derived from an EMBL/GenBank/DDBJ whole genome shotgun (WGS) entry which is preliminary data.</text>
</comment>
<sequence length="419" mass="43223">MTGQSRDKPLQRRTFLAAAGGAAAFAGCLSETTNSVDERPPLSSRTLRYGAVLPQSGALESAGEVLVNGASLPATELEGSDLSANVEFQVQDSKTSITGAIDAARSLIEDDFPAIVGAAASGGTLQMTQQATIPAEVVSCSPSATTPTLSILSDRGFSFRTAPVDSLQAVIVAQLATAEHSAESAATLYEQGDYGRQLSGAFSASFDGAVLSQQSYSPESESYSEALGTALTGDPDLLFVVGYPENGIPLLQTYYDEHQDGEVLFVSDGLVDGSVQESVDFHQDAYGAVPASVGPGQESFVSMYSAEYGAEPGLFGSNSYDAAATLLLANAAAGENEGAAIARQMRQVTVGDGTEIQPGQLAEGIERAGAGENIQYRGAAGEIEFDGSGDGGPVQYEYLTFTDSGKEVLDQLTPPEGSA</sequence>
<dbReference type="InterPro" id="IPR028082">
    <property type="entry name" value="Peripla_BP_I"/>
</dbReference>
<organism evidence="3 4">
    <name type="scientific">Halovenus rubra</name>
    <dbReference type="NCBI Taxonomy" id="869890"/>
    <lineage>
        <taxon>Archaea</taxon>
        <taxon>Methanobacteriati</taxon>
        <taxon>Methanobacteriota</taxon>
        <taxon>Stenosarchaea group</taxon>
        <taxon>Halobacteria</taxon>
        <taxon>Halobacteriales</taxon>
        <taxon>Haloarculaceae</taxon>
        <taxon>Halovenus</taxon>
    </lineage>
</organism>
<dbReference type="Gene3D" id="3.40.50.2300">
    <property type="match status" value="2"/>
</dbReference>
<accession>A0ABD5X8H3</accession>
<proteinExistence type="predicted"/>
<protein>
    <submittedName>
        <fullName evidence="3">ABC transporter substrate-binding protein</fullName>
    </submittedName>
</protein>
<dbReference type="Pfam" id="PF13458">
    <property type="entry name" value="Peripla_BP_6"/>
    <property type="match status" value="1"/>
</dbReference>
<dbReference type="PROSITE" id="PS51257">
    <property type="entry name" value="PROKAR_LIPOPROTEIN"/>
    <property type="match status" value="1"/>
</dbReference>
<feature type="domain" description="Leucine-binding protein" evidence="2">
    <location>
        <begin position="48"/>
        <end position="350"/>
    </location>
</feature>
<dbReference type="EMBL" id="JBHSZQ010000019">
    <property type="protein sequence ID" value="MFC7126207.1"/>
    <property type="molecule type" value="Genomic_DNA"/>
</dbReference>
<dbReference type="AlphaFoldDB" id="A0ABD5X8H3"/>
<evidence type="ECO:0000313" key="4">
    <source>
        <dbReference type="Proteomes" id="UP001596414"/>
    </source>
</evidence>